<gene>
    <name evidence="2" type="ORF">DH2020_019277</name>
</gene>
<name>A0ABR0WQN1_REHGL</name>
<comment type="caution">
    <text evidence="2">The sequence shown here is derived from an EMBL/GenBank/DDBJ whole genome shotgun (WGS) entry which is preliminary data.</text>
</comment>
<dbReference type="PANTHER" id="PTHR31286">
    <property type="entry name" value="GLYCINE-RICH CELL WALL STRUCTURAL PROTEIN 1.8-LIKE"/>
    <property type="match status" value="1"/>
</dbReference>
<evidence type="ECO:0000259" key="1">
    <source>
        <dbReference type="Pfam" id="PF14392"/>
    </source>
</evidence>
<accession>A0ABR0WQN1</accession>
<proteinExistence type="predicted"/>
<evidence type="ECO:0000313" key="3">
    <source>
        <dbReference type="Proteomes" id="UP001318860"/>
    </source>
</evidence>
<keyword evidence="3" id="KW-1185">Reference proteome</keyword>
<dbReference type="Proteomes" id="UP001318860">
    <property type="component" value="Unassembled WGS sequence"/>
</dbReference>
<feature type="domain" description="Zinc knuckle CX2CX4HX4C" evidence="1">
    <location>
        <begin position="38"/>
        <end position="86"/>
    </location>
</feature>
<dbReference type="InterPro" id="IPR040256">
    <property type="entry name" value="At4g02000-like"/>
</dbReference>
<dbReference type="InterPro" id="IPR025836">
    <property type="entry name" value="Zn_knuckle_CX2CX4HX4C"/>
</dbReference>
<dbReference type="PANTHER" id="PTHR31286:SF153">
    <property type="entry name" value="DUF4283 DOMAIN PROTEIN"/>
    <property type="match status" value="1"/>
</dbReference>
<sequence>MKESVGKQLVNFVGKFVEYDGNNNSAIWRAYMRIKVEIDVRLPLKRFKKIRRLEGDWTIVSFKYERLGVFCYICGLMGHGEQFCEKRLSITEGDTQKDWGLWLRAPNKRYGSREGEKWLCDECEDMNQKGDGPSENFPAGDYVVRNNPMADLVSQLNQEGAKIMGQLEDFQEFPLQTVTKMG</sequence>
<evidence type="ECO:0000313" key="2">
    <source>
        <dbReference type="EMBL" id="KAK6148365.1"/>
    </source>
</evidence>
<dbReference type="Pfam" id="PF14392">
    <property type="entry name" value="zf-CCHC_4"/>
    <property type="match status" value="1"/>
</dbReference>
<organism evidence="2 3">
    <name type="scientific">Rehmannia glutinosa</name>
    <name type="common">Chinese foxglove</name>
    <dbReference type="NCBI Taxonomy" id="99300"/>
    <lineage>
        <taxon>Eukaryota</taxon>
        <taxon>Viridiplantae</taxon>
        <taxon>Streptophyta</taxon>
        <taxon>Embryophyta</taxon>
        <taxon>Tracheophyta</taxon>
        <taxon>Spermatophyta</taxon>
        <taxon>Magnoliopsida</taxon>
        <taxon>eudicotyledons</taxon>
        <taxon>Gunneridae</taxon>
        <taxon>Pentapetalae</taxon>
        <taxon>asterids</taxon>
        <taxon>lamiids</taxon>
        <taxon>Lamiales</taxon>
        <taxon>Orobanchaceae</taxon>
        <taxon>Rehmannieae</taxon>
        <taxon>Rehmannia</taxon>
    </lineage>
</organism>
<dbReference type="EMBL" id="JABTTQ020000010">
    <property type="protein sequence ID" value="KAK6148365.1"/>
    <property type="molecule type" value="Genomic_DNA"/>
</dbReference>
<reference evidence="2 3" key="1">
    <citation type="journal article" date="2021" name="Comput. Struct. Biotechnol. J.">
        <title>De novo genome assembly of the potent medicinal plant Rehmannia glutinosa using nanopore technology.</title>
        <authorList>
            <person name="Ma L."/>
            <person name="Dong C."/>
            <person name="Song C."/>
            <person name="Wang X."/>
            <person name="Zheng X."/>
            <person name="Niu Y."/>
            <person name="Chen S."/>
            <person name="Feng W."/>
        </authorList>
    </citation>
    <scope>NUCLEOTIDE SEQUENCE [LARGE SCALE GENOMIC DNA]</scope>
    <source>
        <strain evidence="2">DH-2019</strain>
    </source>
</reference>
<protein>
    <recommendedName>
        <fullName evidence="1">Zinc knuckle CX2CX4HX4C domain-containing protein</fullName>
    </recommendedName>
</protein>